<organism evidence="2 3">
    <name type="scientific">Hoeflea prorocentri</name>
    <dbReference type="NCBI Taxonomy" id="1922333"/>
    <lineage>
        <taxon>Bacteria</taxon>
        <taxon>Pseudomonadati</taxon>
        <taxon>Pseudomonadota</taxon>
        <taxon>Alphaproteobacteria</taxon>
        <taxon>Hyphomicrobiales</taxon>
        <taxon>Rhizobiaceae</taxon>
        <taxon>Hoeflea</taxon>
    </lineage>
</organism>
<comment type="caution">
    <text evidence="2">The sequence shown here is derived from an EMBL/GenBank/DDBJ whole genome shotgun (WGS) entry which is preliminary data.</text>
</comment>
<dbReference type="Proteomes" id="UP001151234">
    <property type="component" value="Unassembled WGS sequence"/>
</dbReference>
<dbReference type="AlphaFoldDB" id="A0A9X3ZJN0"/>
<accession>A0A9X3ZJN0</accession>
<sequence>MSSVLNAVAQEIVSLHDFFTQWSNGTADRDHLESRFISRLHPDFTIVSPDGAAHTRAHLKTGFEQTFGSNPGFRIEIRDVAVRFQSGDQVLATYSEWQVGAQRFAQSRNARFSTVLLKLADPIQWLHLQETWLPEEVRAADRFDF</sequence>
<dbReference type="InterPro" id="IPR037401">
    <property type="entry name" value="SnoaL-like"/>
</dbReference>
<dbReference type="SUPFAM" id="SSF54427">
    <property type="entry name" value="NTF2-like"/>
    <property type="match status" value="1"/>
</dbReference>
<dbReference type="Pfam" id="PF12680">
    <property type="entry name" value="SnoaL_2"/>
    <property type="match status" value="1"/>
</dbReference>
<protein>
    <submittedName>
        <fullName evidence="2">Nuclear transport factor 2 family protein</fullName>
    </submittedName>
</protein>
<gene>
    <name evidence="2" type="ORF">OQ273_20475</name>
</gene>
<reference evidence="2" key="1">
    <citation type="submission" date="2022-11" db="EMBL/GenBank/DDBJ databases">
        <title>Draft genome sequence of Hoeflea poritis E7-10 and Hoeflea prorocentri PM5-8, separated from scleractinian coral Porites lutea and marine dinoflagellate.</title>
        <authorList>
            <person name="Zhang G."/>
            <person name="Wei Q."/>
            <person name="Cai L."/>
        </authorList>
    </citation>
    <scope>NUCLEOTIDE SEQUENCE</scope>
    <source>
        <strain evidence="2">PM5-8</strain>
    </source>
</reference>
<name>A0A9X3ZJN0_9HYPH</name>
<feature type="domain" description="SnoaL-like" evidence="1">
    <location>
        <begin position="34"/>
        <end position="101"/>
    </location>
</feature>
<dbReference type="InterPro" id="IPR016918">
    <property type="entry name" value="UCP029394"/>
</dbReference>
<proteinExistence type="predicted"/>
<dbReference type="EMBL" id="JAPJZI010000001">
    <property type="protein sequence ID" value="MDA5400961.1"/>
    <property type="molecule type" value="Genomic_DNA"/>
</dbReference>
<keyword evidence="3" id="KW-1185">Reference proteome</keyword>
<dbReference type="PIRSF" id="PIRSF029394">
    <property type="entry name" value="UCP029394"/>
    <property type="match status" value="1"/>
</dbReference>
<evidence type="ECO:0000259" key="1">
    <source>
        <dbReference type="Pfam" id="PF12680"/>
    </source>
</evidence>
<evidence type="ECO:0000313" key="2">
    <source>
        <dbReference type="EMBL" id="MDA5400961.1"/>
    </source>
</evidence>
<evidence type="ECO:0000313" key="3">
    <source>
        <dbReference type="Proteomes" id="UP001151234"/>
    </source>
</evidence>
<dbReference type="InterPro" id="IPR032710">
    <property type="entry name" value="NTF2-like_dom_sf"/>
</dbReference>
<dbReference type="Gene3D" id="3.10.450.50">
    <property type="match status" value="1"/>
</dbReference>
<dbReference type="RefSeq" id="WP_267992776.1">
    <property type="nucleotide sequence ID" value="NZ_JAPJZI010000001.1"/>
</dbReference>